<evidence type="ECO:0000256" key="1">
    <source>
        <dbReference type="ARBA" id="ARBA00000799"/>
    </source>
</evidence>
<dbReference type="Proteomes" id="UP000072389">
    <property type="component" value="Chromosome"/>
</dbReference>
<proteinExistence type="inferred from homology"/>
<dbReference type="EMBL" id="CP018664">
    <property type="protein sequence ID" value="APP29621.1"/>
    <property type="molecule type" value="Genomic_DNA"/>
</dbReference>
<keyword evidence="4" id="KW-0413">Isomerase</keyword>
<dbReference type="GO" id="GO:0008909">
    <property type="term" value="F:isochorismate synthase activity"/>
    <property type="evidence" value="ECO:0007669"/>
    <property type="project" value="UniProtKB-EC"/>
</dbReference>
<evidence type="ECO:0000256" key="2">
    <source>
        <dbReference type="ARBA" id="ARBA00005297"/>
    </source>
</evidence>
<name>A0A5P1UDU4_ACIBA</name>
<dbReference type="PANTHER" id="PTHR42839:SF2">
    <property type="entry name" value="ISOCHORISMATE SYNTHASE ENTC"/>
    <property type="match status" value="1"/>
</dbReference>
<dbReference type="AlphaFoldDB" id="A0A5P1UDU4"/>
<protein>
    <recommendedName>
        <fullName evidence="3">isochorismate synthase</fullName>
        <ecNumber evidence="3">5.4.4.2</ecNumber>
    </recommendedName>
    <alternativeName>
        <fullName evidence="5">Isochorismate mutase</fullName>
    </alternativeName>
</protein>
<dbReference type="InterPro" id="IPR015890">
    <property type="entry name" value="Chorismate_C"/>
</dbReference>
<organism evidence="7 8">
    <name type="scientific">Acinetobacter baumannii</name>
    <dbReference type="NCBI Taxonomy" id="470"/>
    <lineage>
        <taxon>Bacteria</taxon>
        <taxon>Pseudomonadati</taxon>
        <taxon>Pseudomonadota</taxon>
        <taxon>Gammaproteobacteria</taxon>
        <taxon>Moraxellales</taxon>
        <taxon>Moraxellaceae</taxon>
        <taxon>Acinetobacter</taxon>
        <taxon>Acinetobacter calcoaceticus/baumannii complex</taxon>
    </lineage>
</organism>
<feature type="domain" description="Chorismate-utilising enzyme C-terminal" evidence="6">
    <location>
        <begin position="122"/>
        <end position="377"/>
    </location>
</feature>
<dbReference type="NCBIfam" id="TIGR00543">
    <property type="entry name" value="isochor_syn"/>
    <property type="match status" value="1"/>
</dbReference>
<dbReference type="SUPFAM" id="SSF56322">
    <property type="entry name" value="ADC synthase"/>
    <property type="match status" value="1"/>
</dbReference>
<dbReference type="Pfam" id="PF00425">
    <property type="entry name" value="Chorismate_bind"/>
    <property type="match status" value="1"/>
</dbReference>
<dbReference type="GO" id="GO:0009697">
    <property type="term" value="P:salicylic acid biosynthetic process"/>
    <property type="evidence" value="ECO:0007669"/>
    <property type="project" value="TreeGrafter"/>
</dbReference>
<dbReference type="InterPro" id="IPR004561">
    <property type="entry name" value="IsoChor_synthase"/>
</dbReference>
<comment type="similarity">
    <text evidence="2">Belongs to the isochorismate synthase family.</text>
</comment>
<evidence type="ECO:0000256" key="5">
    <source>
        <dbReference type="ARBA" id="ARBA00041564"/>
    </source>
</evidence>
<reference evidence="7 8" key="1">
    <citation type="journal article" date="2014" name="Antimicrob. Agents Chemother.">
        <title>Triclosan can select for an AdeIJK-overexpressing mutant of Acinetobacter baumannii ATCC 17978 that displays reduced susceptibility to multiple antibiotics.</title>
        <authorList>
            <person name="Fernando D.M."/>
            <person name="Xu W."/>
            <person name="Loewen P.C."/>
            <person name="Zhanel G.G."/>
            <person name="Kumar A."/>
        </authorList>
    </citation>
    <scope>NUCLEOTIDE SEQUENCE [LARGE SCALE GENOMIC DNA]</scope>
    <source>
        <strain evidence="8">ATCC 17978</strain>
    </source>
</reference>
<dbReference type="InterPro" id="IPR005801">
    <property type="entry name" value="ADC_synthase"/>
</dbReference>
<sequence length="391" mass="43907">MNYMSLGFDGTSHRAQEDIEASCFLTQNYHLYTSERVETIRLAAENQQQLLDTIGAAFKHVTQDQDSNPVVIGAIPFDTTQPSMLHFYRQHQKQNTASFTQFEHQQQFGSFKLNSQKRLVSKQQFANAIDQALIQFDHNNLEKIVLSQAVDFELSHQQSPYDLVHTLAAQNQHAFSFVIPVEDNAHLLGASPELLISKQGHIVKSNPLAGSRPLSEDDRINQKNIEDLYASTKDLHEHQIVVDSVFKNLKPFCQKLSVSEQPEILKTTTMLHLSSVFEGQLKNEQTNALALALSLHPTPAICGSPTQLSKHFILEHEGYDRNYFAGLVGWMDADGNGEWAVTIRCGLLSERNLRLYAGAGIVKGSEAELEWNETEAKMQTLLKTLNATCET</sequence>
<dbReference type="Gene3D" id="3.60.120.10">
    <property type="entry name" value="Anthranilate synthase"/>
    <property type="match status" value="1"/>
</dbReference>
<gene>
    <name evidence="7" type="ORF">AUO97_01805</name>
</gene>
<comment type="catalytic activity">
    <reaction evidence="1">
        <text>chorismate = isochorismate</text>
        <dbReference type="Rhea" id="RHEA:18985"/>
        <dbReference type="ChEBI" id="CHEBI:29748"/>
        <dbReference type="ChEBI" id="CHEBI:29780"/>
        <dbReference type="EC" id="5.4.4.2"/>
    </reaction>
</comment>
<dbReference type="EC" id="5.4.4.2" evidence="3"/>
<evidence type="ECO:0000256" key="3">
    <source>
        <dbReference type="ARBA" id="ARBA00012824"/>
    </source>
</evidence>
<dbReference type="PANTHER" id="PTHR42839">
    <property type="entry name" value="ISOCHORISMATE SYNTHASE ENTC"/>
    <property type="match status" value="1"/>
</dbReference>
<evidence type="ECO:0000313" key="8">
    <source>
        <dbReference type="Proteomes" id="UP000072389"/>
    </source>
</evidence>
<evidence type="ECO:0000313" key="7">
    <source>
        <dbReference type="EMBL" id="APP29621.1"/>
    </source>
</evidence>
<evidence type="ECO:0000259" key="6">
    <source>
        <dbReference type="Pfam" id="PF00425"/>
    </source>
</evidence>
<accession>A0A5P1UDU4</accession>
<evidence type="ECO:0000256" key="4">
    <source>
        <dbReference type="ARBA" id="ARBA00023235"/>
    </source>
</evidence>